<evidence type="ECO:0000259" key="5">
    <source>
        <dbReference type="PROSITE" id="PS50893"/>
    </source>
</evidence>
<dbReference type="Pfam" id="PF00005">
    <property type="entry name" value="ABC_tran"/>
    <property type="match status" value="1"/>
</dbReference>
<keyword evidence="2" id="KW-0472">Membrane</keyword>
<dbReference type="PANTHER" id="PTHR43023">
    <property type="entry name" value="PROTEIN TRIGALACTOSYLDIACYLGLYCEROL 3, CHLOROPLASTIC"/>
    <property type="match status" value="1"/>
</dbReference>
<dbReference type="GO" id="GO:0005524">
    <property type="term" value="F:ATP binding"/>
    <property type="evidence" value="ECO:0007669"/>
    <property type="project" value="UniProtKB-KW"/>
</dbReference>
<keyword evidence="3" id="KW-0547">Nucleotide-binding</keyword>
<dbReference type="InterPro" id="IPR027417">
    <property type="entry name" value="P-loop_NTPase"/>
</dbReference>
<name>A0ABY0TB77_9PROT</name>
<keyword evidence="1" id="KW-0813">Transport</keyword>
<dbReference type="InterPro" id="IPR003439">
    <property type="entry name" value="ABC_transporter-like_ATP-bd"/>
</dbReference>
<dbReference type="Gene3D" id="3.40.50.300">
    <property type="entry name" value="P-loop containing nucleotide triphosphate hydrolases"/>
    <property type="match status" value="1"/>
</dbReference>
<dbReference type="SMART" id="SM00382">
    <property type="entry name" value="AAA"/>
    <property type="match status" value="1"/>
</dbReference>
<comment type="caution">
    <text evidence="6">The sequence shown here is derived from an EMBL/GenBank/DDBJ whole genome shotgun (WGS) entry which is preliminary data.</text>
</comment>
<dbReference type="SUPFAM" id="SSF52540">
    <property type="entry name" value="P-loop containing nucleoside triphosphate hydrolases"/>
    <property type="match status" value="1"/>
</dbReference>
<organism evidence="6 7">
    <name type="scientific">Nitrosospira multiformis</name>
    <dbReference type="NCBI Taxonomy" id="1231"/>
    <lineage>
        <taxon>Bacteria</taxon>
        <taxon>Pseudomonadati</taxon>
        <taxon>Pseudomonadota</taxon>
        <taxon>Betaproteobacteria</taxon>
        <taxon>Nitrosomonadales</taxon>
        <taxon>Nitrosomonadaceae</taxon>
        <taxon>Nitrosospira</taxon>
    </lineage>
</organism>
<dbReference type="PROSITE" id="PS00211">
    <property type="entry name" value="ABC_TRANSPORTER_1"/>
    <property type="match status" value="1"/>
</dbReference>
<evidence type="ECO:0000313" key="7">
    <source>
        <dbReference type="Proteomes" id="UP000183471"/>
    </source>
</evidence>
<sequence>MTNGECLIEVEGLHTRFGDHVVHEDINLCVYRGEVLALVGGSGSGKTTLMRQMLGLEMPTEGIIRVCGEPLHSHDREKLQGMRNRCGVLFQKGALFSALSVFDNIALPMRELRTMDESMICDLVMLKLKMVDIAPEHANKMPAELSGGMIKRIALARAIALDPDLLFLDEPTAGLDPELSEGFVELIRTMRTELTLTIVMATHDLDTLVALSDRVAVLAEQRIVALGSLPEVVGTNHPFVTNFFRGERGRKALGCTGDEPESICDVL</sequence>
<evidence type="ECO:0000313" key="6">
    <source>
        <dbReference type="EMBL" id="SDQ53823.1"/>
    </source>
</evidence>
<evidence type="ECO:0000256" key="3">
    <source>
        <dbReference type="ARBA" id="ARBA00022741"/>
    </source>
</evidence>
<dbReference type="EMBL" id="FNKY01000001">
    <property type="protein sequence ID" value="SDQ53823.1"/>
    <property type="molecule type" value="Genomic_DNA"/>
</dbReference>
<dbReference type="InterPro" id="IPR017871">
    <property type="entry name" value="ABC_transporter-like_CS"/>
</dbReference>
<dbReference type="PROSITE" id="PS50893">
    <property type="entry name" value="ABC_TRANSPORTER_2"/>
    <property type="match status" value="1"/>
</dbReference>
<dbReference type="PANTHER" id="PTHR43023:SF3">
    <property type="entry name" value="PROTEIN TRIGALACTOSYLDIACYLGLYCEROL 3, CHLOROPLASTIC"/>
    <property type="match status" value="1"/>
</dbReference>
<accession>A0ABY0TB77</accession>
<protein>
    <submittedName>
        <fullName evidence="6">Phospholipid/cholesterol/gamma-HCH transport system ATP-binding protein</fullName>
    </submittedName>
</protein>
<keyword evidence="2" id="KW-1003">Cell membrane</keyword>
<reference evidence="6 7" key="1">
    <citation type="submission" date="2016-10" db="EMBL/GenBank/DDBJ databases">
        <authorList>
            <person name="Varghese N."/>
            <person name="Submissions S."/>
        </authorList>
    </citation>
    <scope>NUCLEOTIDE SEQUENCE [LARGE SCALE GENOMIC DNA]</scope>
    <source>
        <strain evidence="6 7">Nl1</strain>
    </source>
</reference>
<keyword evidence="7" id="KW-1185">Reference proteome</keyword>
<dbReference type="InterPro" id="IPR003593">
    <property type="entry name" value="AAA+_ATPase"/>
</dbReference>
<proteinExistence type="predicted"/>
<keyword evidence="4 6" id="KW-0067">ATP-binding</keyword>
<evidence type="ECO:0000256" key="2">
    <source>
        <dbReference type="ARBA" id="ARBA00022475"/>
    </source>
</evidence>
<evidence type="ECO:0000256" key="4">
    <source>
        <dbReference type="ARBA" id="ARBA00022840"/>
    </source>
</evidence>
<dbReference type="RefSeq" id="WP_074631527.1">
    <property type="nucleotide sequence ID" value="NZ_FNKY01000001.1"/>
</dbReference>
<evidence type="ECO:0000256" key="1">
    <source>
        <dbReference type="ARBA" id="ARBA00022448"/>
    </source>
</evidence>
<feature type="domain" description="ABC transporter" evidence="5">
    <location>
        <begin position="8"/>
        <end position="245"/>
    </location>
</feature>
<gene>
    <name evidence="6" type="ORF">SAMN05216402_1231</name>
</gene>
<dbReference type="Proteomes" id="UP000183471">
    <property type="component" value="Unassembled WGS sequence"/>
</dbReference>